<dbReference type="Proteomes" id="UP000001505">
    <property type="component" value="Chromosome"/>
</dbReference>
<accession>D6YUM4</accession>
<dbReference type="Gene3D" id="2.70.70.10">
    <property type="entry name" value="Glucose Permease (Domain IIA)"/>
    <property type="match status" value="1"/>
</dbReference>
<evidence type="ECO:0000259" key="1">
    <source>
        <dbReference type="Pfam" id="PF01551"/>
    </source>
</evidence>
<gene>
    <name evidence="2" type="ordered locus">wcw_0463</name>
</gene>
<dbReference type="CDD" id="cd12797">
    <property type="entry name" value="M23_peptidase"/>
    <property type="match status" value="1"/>
</dbReference>
<dbReference type="Pfam" id="PF01551">
    <property type="entry name" value="Peptidase_M23"/>
    <property type="match status" value="1"/>
</dbReference>
<reference evidence="2 3" key="1">
    <citation type="journal article" date="2010" name="PLoS ONE">
        <title>The Waddlia genome: a window into chlamydial biology.</title>
        <authorList>
            <person name="Bertelli C."/>
            <person name="Collyn F."/>
            <person name="Croxatto A."/>
            <person name="Ruckert C."/>
            <person name="Polkinghorne A."/>
            <person name="Kebbi-Beghdadi C."/>
            <person name="Goesmann A."/>
            <person name="Vaughan L."/>
            <person name="Greub G."/>
        </authorList>
    </citation>
    <scope>NUCLEOTIDE SEQUENCE [LARGE SCALE GENOMIC DNA]</scope>
    <source>
        <strain evidence="3">ATCC VR-1470 / WSU 86-1044</strain>
    </source>
</reference>
<dbReference type="HOGENOM" id="CLU_044200_0_0_0"/>
<dbReference type="SUPFAM" id="SSF51261">
    <property type="entry name" value="Duplicated hybrid motif"/>
    <property type="match status" value="1"/>
</dbReference>
<proteinExistence type="predicted"/>
<dbReference type="KEGG" id="wch:wcw_0463"/>
<name>D6YUM4_WADCW</name>
<evidence type="ECO:0000313" key="3">
    <source>
        <dbReference type="Proteomes" id="UP000001505"/>
    </source>
</evidence>
<dbReference type="InterPro" id="IPR050570">
    <property type="entry name" value="Cell_wall_metabolism_enzyme"/>
</dbReference>
<dbReference type="OrthoDB" id="9809488at2"/>
<dbReference type="InterPro" id="IPR011055">
    <property type="entry name" value="Dup_hybrid_motif"/>
</dbReference>
<keyword evidence="3" id="KW-1185">Reference proteome</keyword>
<protein>
    <recommendedName>
        <fullName evidence="1">M23ase beta-sheet core domain-containing protein</fullName>
    </recommendedName>
</protein>
<dbReference type="PROSITE" id="PS51257">
    <property type="entry name" value="PROKAR_LIPOPROTEIN"/>
    <property type="match status" value="1"/>
</dbReference>
<evidence type="ECO:0000313" key="2">
    <source>
        <dbReference type="EMBL" id="ADI37836.1"/>
    </source>
</evidence>
<dbReference type="GO" id="GO:0004222">
    <property type="term" value="F:metalloendopeptidase activity"/>
    <property type="evidence" value="ECO:0007669"/>
    <property type="project" value="TreeGrafter"/>
</dbReference>
<dbReference type="eggNOG" id="COG0739">
    <property type="taxonomic scope" value="Bacteria"/>
</dbReference>
<dbReference type="AlphaFoldDB" id="D6YUM4"/>
<dbReference type="PANTHER" id="PTHR21666">
    <property type="entry name" value="PEPTIDASE-RELATED"/>
    <property type="match status" value="1"/>
</dbReference>
<organism evidence="2 3">
    <name type="scientific">Waddlia chondrophila (strain ATCC VR-1470 / WSU 86-1044)</name>
    <dbReference type="NCBI Taxonomy" id="716544"/>
    <lineage>
        <taxon>Bacteria</taxon>
        <taxon>Pseudomonadati</taxon>
        <taxon>Chlamydiota</taxon>
        <taxon>Chlamydiia</taxon>
        <taxon>Parachlamydiales</taxon>
        <taxon>Waddliaceae</taxon>
        <taxon>Waddlia</taxon>
    </lineage>
</organism>
<sequence>MNKSWIFLLCASLSLASCQDRKENCSKHNEDQFTPILAEIFEPTPPFPGTDNKYHLLYGLRLTNAGNLPAQLESIEVLDGCEGKVVQAFSGNDLLSNLAHLNATPAESGNFDIDSSRIFFVKLAFDQKEKIPGSLKHRLKLKGSAGPGSKSQSSLTYEAGSFCVCKKDLPALALPLRGKGWIVFNGCCSSAGAHQNSLLPVNGTLYNAQRYAIDFMKLDDKGTLYSGDPSVPSNWHCYNEKVYAVEDGLVISVLEGLEDQPPGALPDPNSITLKTVTGNHIILKLSSGVYAFYAHLKKGSIRVKEGNSVSKGDEIARVGNSGNTSAPHLHLHLMDAPSPIGSNPVAYTYDRFKLAGLIEENSFYEHENLDALQVITIPDEWRNHQLPLDLNILESD</sequence>
<feature type="domain" description="M23ase beta-sheet core" evidence="1">
    <location>
        <begin position="239"/>
        <end position="335"/>
    </location>
</feature>
<dbReference type="InterPro" id="IPR016047">
    <property type="entry name" value="M23ase_b-sheet_dom"/>
</dbReference>
<dbReference type="EMBL" id="CP001928">
    <property type="protein sequence ID" value="ADI37836.1"/>
    <property type="molecule type" value="Genomic_DNA"/>
</dbReference>
<dbReference type="STRING" id="716544.wcw_0463"/>
<dbReference type="PANTHER" id="PTHR21666:SF285">
    <property type="entry name" value="M23 FAMILY METALLOPEPTIDASE"/>
    <property type="match status" value="1"/>
</dbReference>
<dbReference type="RefSeq" id="WP_013181564.1">
    <property type="nucleotide sequence ID" value="NC_014225.1"/>
</dbReference>